<dbReference type="EMBL" id="VGIR01000207">
    <property type="protein sequence ID" value="MBM3333001.1"/>
    <property type="molecule type" value="Genomic_DNA"/>
</dbReference>
<gene>
    <name evidence="2" type="ORF">FJY68_14345</name>
</gene>
<dbReference type="AlphaFoldDB" id="A0A937XJ83"/>
<proteinExistence type="predicted"/>
<dbReference type="Proteomes" id="UP000779900">
    <property type="component" value="Unassembled WGS sequence"/>
</dbReference>
<feature type="region of interest" description="Disordered" evidence="1">
    <location>
        <begin position="293"/>
        <end position="324"/>
    </location>
</feature>
<evidence type="ECO:0000256" key="1">
    <source>
        <dbReference type="SAM" id="MobiDB-lite"/>
    </source>
</evidence>
<name>A0A937XJ83_UNCW3</name>
<feature type="compositionally biased region" description="Basic and acidic residues" evidence="1">
    <location>
        <begin position="311"/>
        <end position="322"/>
    </location>
</feature>
<protein>
    <submittedName>
        <fullName evidence="2">Uncharacterized protein</fullName>
    </submittedName>
</protein>
<sequence length="376" mass="42803">MGASVPDSVKRLVDLFDRDRAVYQCTDYKEEQLRAEFLNPFFESLGWDVSNKAGLTEVFKPVIHEESIKVAGATKAPDYTFRIGGRRVFFAEAKKPAVRIADDASPAFQLRRYAWTSKLPVSLLTDFEQFAVYDCRIRPFQTDKPATARTMLLGYTDYLERRDDLAGLFSPDAIQKGALDRYVESTKTKKGTAAVDDAFLAEIEKWRDSLARNIALRNPGLTTRQLNFAVQRTIDRLIFLRICEDRGIEHYQFLQTLMNGERVYPRLVKHFRDADDKYNSGLFYFTPKTARRDMTGGAGHDRNPPGISDRVPSRSEDERAEPPDLLTLDLTIDDKPLKEIIGSLYYPDCPYEFSVLPADILGQVYEQFLGGCPCLS</sequence>
<feature type="compositionally biased region" description="Basic and acidic residues" evidence="1">
    <location>
        <begin position="293"/>
        <end position="303"/>
    </location>
</feature>
<comment type="caution">
    <text evidence="2">The sequence shown here is derived from an EMBL/GenBank/DDBJ whole genome shotgun (WGS) entry which is preliminary data.</text>
</comment>
<reference evidence="2" key="1">
    <citation type="submission" date="2019-03" db="EMBL/GenBank/DDBJ databases">
        <title>Lake Tanganyika Metagenome-Assembled Genomes (MAGs).</title>
        <authorList>
            <person name="Tran P."/>
        </authorList>
    </citation>
    <scope>NUCLEOTIDE SEQUENCE</scope>
    <source>
        <strain evidence="2">K_DeepCast_150m_m2_040</strain>
    </source>
</reference>
<accession>A0A937XJ83</accession>
<organism evidence="2 3">
    <name type="scientific">candidate division WOR-3 bacterium</name>
    <dbReference type="NCBI Taxonomy" id="2052148"/>
    <lineage>
        <taxon>Bacteria</taxon>
        <taxon>Bacteria division WOR-3</taxon>
    </lineage>
</organism>
<evidence type="ECO:0000313" key="2">
    <source>
        <dbReference type="EMBL" id="MBM3333001.1"/>
    </source>
</evidence>
<evidence type="ECO:0000313" key="3">
    <source>
        <dbReference type="Proteomes" id="UP000779900"/>
    </source>
</evidence>